<reference evidence="3" key="1">
    <citation type="journal article" date="2022" name="bioRxiv">
        <title>Genomics of Preaxostyla Flagellates Illuminates Evolutionary Transitions and the Path Towards Mitochondrial Loss.</title>
        <authorList>
            <person name="Novak L.V.F."/>
            <person name="Treitli S.C."/>
            <person name="Pyrih J."/>
            <person name="Halakuc P."/>
            <person name="Pipaliya S.V."/>
            <person name="Vacek V."/>
            <person name="Brzon O."/>
            <person name="Soukal P."/>
            <person name="Eme L."/>
            <person name="Dacks J.B."/>
            <person name="Karnkowska A."/>
            <person name="Elias M."/>
            <person name="Hampl V."/>
        </authorList>
    </citation>
    <scope>NUCLEOTIDE SEQUENCE</scope>
    <source>
        <strain evidence="3">RCP-MX</strain>
    </source>
</reference>
<sequence>MSGKQFLVVSCFSCGMFQVIQENQKLKFKCKVCQAPQSLRRVHASSTQAKDLRPIVQSLNLKKGELGLMPTPSSDEVAEKADDEGGQTRKKRPSRQSIDDADTDAPKRGRSASPCRDHVQIPSLLIRNPEGEFEDAPQPPKTSLRYSRLSQRRQPPQNPRSPSPDPADDSPRGQVDRADKEAEIDDEESAQPPVRPPLTSSPHSFASPPARRFQPPSSPRGGGQWAEFSDLASSEQ</sequence>
<keyword evidence="4" id="KW-1185">Reference proteome</keyword>
<feature type="domain" description="MRN complex-interacting protein N-terminal" evidence="2">
    <location>
        <begin position="8"/>
        <end position="88"/>
    </location>
</feature>
<accession>A0ABQ8UGB5</accession>
<dbReference type="EMBL" id="JAPMOS010000031">
    <property type="protein sequence ID" value="KAJ4458304.1"/>
    <property type="molecule type" value="Genomic_DNA"/>
</dbReference>
<gene>
    <name evidence="3" type="ORF">PAPYR_5984</name>
</gene>
<evidence type="ECO:0000313" key="4">
    <source>
        <dbReference type="Proteomes" id="UP001141327"/>
    </source>
</evidence>
<dbReference type="PANTHER" id="PTHR15863">
    <property type="entry name" value="MRN COMPLEX-INTERACTING PROTEIN"/>
    <property type="match status" value="1"/>
</dbReference>
<feature type="compositionally biased region" description="Low complexity" evidence="1">
    <location>
        <begin position="143"/>
        <end position="155"/>
    </location>
</feature>
<dbReference type="PANTHER" id="PTHR15863:SF2">
    <property type="entry name" value="MRN COMPLEX-INTERACTING PROTEIN"/>
    <property type="match status" value="1"/>
</dbReference>
<dbReference type="Gene3D" id="3.90.820.10">
    <property type="entry name" value="Structural Genomics, Unknown Function 30-nov-00 1gh9 Mol_id"/>
    <property type="match status" value="1"/>
</dbReference>
<evidence type="ECO:0000259" key="2">
    <source>
        <dbReference type="Pfam" id="PF15749"/>
    </source>
</evidence>
<dbReference type="Pfam" id="PF15749">
    <property type="entry name" value="MRNIP"/>
    <property type="match status" value="1"/>
</dbReference>
<feature type="compositionally biased region" description="Basic and acidic residues" evidence="1">
    <location>
        <begin position="169"/>
        <end position="181"/>
    </location>
</feature>
<feature type="compositionally biased region" description="Pro residues" evidence="1">
    <location>
        <begin position="156"/>
        <end position="165"/>
    </location>
</feature>
<dbReference type="InterPro" id="IPR032739">
    <property type="entry name" value="MRNIP"/>
</dbReference>
<organism evidence="3 4">
    <name type="scientific">Paratrimastix pyriformis</name>
    <dbReference type="NCBI Taxonomy" id="342808"/>
    <lineage>
        <taxon>Eukaryota</taxon>
        <taxon>Metamonada</taxon>
        <taxon>Preaxostyla</taxon>
        <taxon>Paratrimastigidae</taxon>
        <taxon>Paratrimastix</taxon>
    </lineage>
</organism>
<name>A0ABQ8UGB5_9EUKA</name>
<protein>
    <recommendedName>
        <fullName evidence="2">MRN complex-interacting protein N-terminal domain-containing protein</fullName>
    </recommendedName>
</protein>
<comment type="caution">
    <text evidence="3">The sequence shown here is derived from an EMBL/GenBank/DDBJ whole genome shotgun (WGS) entry which is preliminary data.</text>
</comment>
<evidence type="ECO:0000256" key="1">
    <source>
        <dbReference type="SAM" id="MobiDB-lite"/>
    </source>
</evidence>
<dbReference type="InterPro" id="IPR049472">
    <property type="entry name" value="MRNIP_N"/>
</dbReference>
<proteinExistence type="predicted"/>
<feature type="region of interest" description="Disordered" evidence="1">
    <location>
        <begin position="65"/>
        <end position="236"/>
    </location>
</feature>
<dbReference type="Proteomes" id="UP001141327">
    <property type="component" value="Unassembled WGS sequence"/>
</dbReference>
<evidence type="ECO:0000313" key="3">
    <source>
        <dbReference type="EMBL" id="KAJ4458304.1"/>
    </source>
</evidence>